<gene>
    <name evidence="5" type="ORF">SAMN05444920_116169</name>
</gene>
<dbReference type="InterPro" id="IPR027417">
    <property type="entry name" value="P-loop_NTPase"/>
</dbReference>
<dbReference type="Pfam" id="PF13545">
    <property type="entry name" value="HTH_Crp_2"/>
    <property type="match status" value="1"/>
</dbReference>
<reference evidence="5 6" key="1">
    <citation type="submission" date="2016-10" db="EMBL/GenBank/DDBJ databases">
        <authorList>
            <person name="de Groot N.N."/>
        </authorList>
    </citation>
    <scope>NUCLEOTIDE SEQUENCE [LARGE SCALE GENOMIC DNA]</scope>
    <source>
        <strain evidence="5 6">CGMCC 4.7037</strain>
    </source>
</reference>
<keyword evidence="5" id="KW-0418">Kinase</keyword>
<keyword evidence="1" id="KW-0805">Transcription regulation</keyword>
<dbReference type="InterPro" id="IPR036390">
    <property type="entry name" value="WH_DNA-bd_sf"/>
</dbReference>
<protein>
    <submittedName>
        <fullName evidence="5">cAMP-binding domain of CRP or a regulatory subunit of cAMP-dependent protein kinases</fullName>
    </submittedName>
</protein>
<dbReference type="Pfam" id="PF00931">
    <property type="entry name" value="NB-ARC"/>
    <property type="match status" value="1"/>
</dbReference>
<dbReference type="SUPFAM" id="SSF51206">
    <property type="entry name" value="cAMP-binding domain-like"/>
    <property type="match status" value="1"/>
</dbReference>
<evidence type="ECO:0000256" key="1">
    <source>
        <dbReference type="ARBA" id="ARBA00023015"/>
    </source>
</evidence>
<accession>A0A1H6EUP1</accession>
<evidence type="ECO:0000259" key="4">
    <source>
        <dbReference type="PROSITE" id="PS50042"/>
    </source>
</evidence>
<dbReference type="CDD" id="cd00038">
    <property type="entry name" value="CAP_ED"/>
    <property type="match status" value="1"/>
</dbReference>
<keyword evidence="5" id="KW-0808">Transferase</keyword>
<dbReference type="InterPro" id="IPR012318">
    <property type="entry name" value="HTH_CRP"/>
</dbReference>
<keyword evidence="2" id="KW-0238">DNA-binding</keyword>
<name>A0A1H6EUP1_9ACTN</name>
<evidence type="ECO:0000256" key="2">
    <source>
        <dbReference type="ARBA" id="ARBA00023125"/>
    </source>
</evidence>
<dbReference type="EMBL" id="FNVT01000016">
    <property type="protein sequence ID" value="SEH00434.1"/>
    <property type="molecule type" value="Genomic_DNA"/>
</dbReference>
<dbReference type="Gene3D" id="3.40.50.300">
    <property type="entry name" value="P-loop containing nucleotide triphosphate hydrolases"/>
    <property type="match status" value="1"/>
</dbReference>
<dbReference type="SUPFAM" id="SSF48452">
    <property type="entry name" value="TPR-like"/>
    <property type="match status" value="4"/>
</dbReference>
<dbReference type="SUPFAM" id="SSF52540">
    <property type="entry name" value="P-loop containing nucleoside triphosphate hydrolases"/>
    <property type="match status" value="1"/>
</dbReference>
<dbReference type="Gene3D" id="2.60.120.10">
    <property type="entry name" value="Jelly Rolls"/>
    <property type="match status" value="1"/>
</dbReference>
<keyword evidence="3" id="KW-0804">Transcription</keyword>
<dbReference type="Gene3D" id="1.25.40.10">
    <property type="entry name" value="Tetratricopeptide repeat domain"/>
    <property type="match status" value="3"/>
</dbReference>
<dbReference type="Pfam" id="PF12862">
    <property type="entry name" value="ANAPC5"/>
    <property type="match status" value="1"/>
</dbReference>
<dbReference type="InterPro" id="IPR000595">
    <property type="entry name" value="cNMP-bd_dom"/>
</dbReference>
<dbReference type="GO" id="GO:0003677">
    <property type="term" value="F:DNA binding"/>
    <property type="evidence" value="ECO:0007669"/>
    <property type="project" value="UniProtKB-KW"/>
</dbReference>
<dbReference type="Pfam" id="PF00027">
    <property type="entry name" value="cNMP_binding"/>
    <property type="match status" value="1"/>
</dbReference>
<dbReference type="Proteomes" id="UP000236732">
    <property type="component" value="Unassembled WGS sequence"/>
</dbReference>
<dbReference type="SMART" id="SM00028">
    <property type="entry name" value="TPR"/>
    <property type="match status" value="11"/>
</dbReference>
<dbReference type="PRINTS" id="PR00364">
    <property type="entry name" value="DISEASERSIST"/>
</dbReference>
<proteinExistence type="predicted"/>
<sequence length="1153" mass="126145">MGGVVVGLFRSLVDDGARPRVYRRNETICSPSRTAGNVYLIDCGYAREYTPAGEREAVHDLRGAGDLVGELAFWSPADRVKVDALTEVRVWPINLRRLREHVATNPAVATALVQELFARNIAARRHEALARAPVAARLAVWLLHLDERYELASDAAPPLSMETLADLVGSSPDVVQRQLTQWTRLDWLVRPGYRRLRIADPPALRDAAGDWEHLSAPWTGQLTPFLTRPGAPAEPLPVGEVPRPRQLPAEVPDFTGRQQSLDLLTHWLERPRRTNTMVVQGLPGVGKTTLVTHWGHLHADRFPDGQIVIDLRGQSPNQPPMSATEALGQILRSLGVGAHMPASDEAELMLLYRSRIAGRRLLLILDNAADSAQVRALLPGSKDCVVLVTSRTRMAPLRATGHADLMDLSVLDPGNAVALLVAVLGEGSPRAADRDALAELARVCSYHPFALRISAAKLAENPGLSVQSRVRELRSSDRALVGDPEEAFRSALDLAYESLSPGQRRAFRHVGLLPGRDFTPEVLAAALGVPVSEAVIAVEGLHRAYLVEPLPGPRYRVHDLVKRLARELGRHAEAGVREARVRLLDHYLAVAGDPATPREWFEAERRSLVSAVRLAEESGAHGMAWRLAEAVFEPFRSLRFYENNLEIQQGGLTSALQVSNRRAIARMRSHLGSIHRDIGPSTLAARFIGEALADFASLGDSVGRARALNDLAEVHGIAGNNEDALKCAGEALDLYREIGDLAGVAGCLHTLARLHLSQERYELALQYAGQALDVREELGDRRGTAQSLIILARVQRNLGEPNAALSEGLEALSICHDLGDEHAEAETLLCLAEIYDLLRLQEDAQRDAERALAGYTATGDQYGCGRALCALGRIARNGSRYDEALAYYEQALAVQLELHHEQGKAETLGDIGLVHWRLSDYLRADDYLSQALAISRVIHDEPVEARMLNRLARVRRRQGLPQVAFVYALEALDIVQGMGNRRAEAEVQETLAYTYLSLGQHKPALRAAKASLAIREELRDNRASALLSMAQALHTAGKSAAALTLARETVELQNETGTRDRWAAALTTLAMVLLDLGHTDEALVYARQAREVHQECGTRRDLGCALRALGLISAELGHRAAAAEYLQDAVRTLEEVGDVFEAQLVAEELRGLA</sequence>
<dbReference type="SUPFAM" id="SSF46785">
    <property type="entry name" value="Winged helix' DNA-binding domain"/>
    <property type="match status" value="1"/>
</dbReference>
<keyword evidence="6" id="KW-1185">Reference proteome</keyword>
<dbReference type="InterPro" id="IPR014710">
    <property type="entry name" value="RmlC-like_jellyroll"/>
</dbReference>
<dbReference type="GO" id="GO:0016301">
    <property type="term" value="F:kinase activity"/>
    <property type="evidence" value="ECO:0007669"/>
    <property type="project" value="UniProtKB-KW"/>
</dbReference>
<dbReference type="InterPro" id="IPR018490">
    <property type="entry name" value="cNMP-bd_dom_sf"/>
</dbReference>
<dbReference type="InterPro" id="IPR026000">
    <property type="entry name" value="Apc5_dom"/>
</dbReference>
<dbReference type="GO" id="GO:0006355">
    <property type="term" value="P:regulation of DNA-templated transcription"/>
    <property type="evidence" value="ECO:0007669"/>
    <property type="project" value="InterPro"/>
</dbReference>
<dbReference type="AlphaFoldDB" id="A0A1H6EUP1"/>
<dbReference type="GO" id="GO:0043531">
    <property type="term" value="F:ADP binding"/>
    <property type="evidence" value="ECO:0007669"/>
    <property type="project" value="InterPro"/>
</dbReference>
<dbReference type="PROSITE" id="PS50042">
    <property type="entry name" value="CNMP_BINDING_3"/>
    <property type="match status" value="1"/>
</dbReference>
<dbReference type="InterPro" id="IPR019734">
    <property type="entry name" value="TPR_rpt"/>
</dbReference>
<dbReference type="InterPro" id="IPR002182">
    <property type="entry name" value="NB-ARC"/>
</dbReference>
<organism evidence="5 6">
    <name type="scientific">Nonomuraea solani</name>
    <dbReference type="NCBI Taxonomy" id="1144553"/>
    <lineage>
        <taxon>Bacteria</taxon>
        <taxon>Bacillati</taxon>
        <taxon>Actinomycetota</taxon>
        <taxon>Actinomycetes</taxon>
        <taxon>Streptosporangiales</taxon>
        <taxon>Streptosporangiaceae</taxon>
        <taxon>Nonomuraea</taxon>
    </lineage>
</organism>
<dbReference type="Pfam" id="PF13374">
    <property type="entry name" value="TPR_10"/>
    <property type="match status" value="1"/>
</dbReference>
<dbReference type="PANTHER" id="PTHR47691">
    <property type="entry name" value="REGULATOR-RELATED"/>
    <property type="match status" value="1"/>
</dbReference>
<dbReference type="InterPro" id="IPR011990">
    <property type="entry name" value="TPR-like_helical_dom_sf"/>
</dbReference>
<dbReference type="PANTHER" id="PTHR47691:SF3">
    <property type="entry name" value="HTH-TYPE TRANSCRIPTIONAL REGULATOR RV0890C-RELATED"/>
    <property type="match status" value="1"/>
</dbReference>
<evidence type="ECO:0000256" key="3">
    <source>
        <dbReference type="ARBA" id="ARBA00023163"/>
    </source>
</evidence>
<evidence type="ECO:0000313" key="5">
    <source>
        <dbReference type="EMBL" id="SEH00434.1"/>
    </source>
</evidence>
<dbReference type="SMART" id="SM00100">
    <property type="entry name" value="cNMP"/>
    <property type="match status" value="1"/>
</dbReference>
<feature type="domain" description="Cyclic nucleotide-binding" evidence="4">
    <location>
        <begin position="15"/>
        <end position="119"/>
    </location>
</feature>
<dbReference type="Pfam" id="PF13424">
    <property type="entry name" value="TPR_12"/>
    <property type="match status" value="4"/>
</dbReference>
<evidence type="ECO:0000313" key="6">
    <source>
        <dbReference type="Proteomes" id="UP000236732"/>
    </source>
</evidence>